<dbReference type="AlphaFoldDB" id="K0IJN1"/>
<dbReference type="HOGENOM" id="CLU_2893369_0_0_2"/>
<dbReference type="BioCyc" id="CNIT1237085:G1324-1551-MONOMER"/>
<evidence type="ECO:0000256" key="1">
    <source>
        <dbReference type="SAM" id="MobiDB-lite"/>
    </source>
</evidence>
<evidence type="ECO:0000313" key="3">
    <source>
        <dbReference type="Proteomes" id="UP000008037"/>
    </source>
</evidence>
<dbReference type="InParanoid" id="K0IJN1"/>
<keyword evidence="3" id="KW-1185">Reference proteome</keyword>
<protein>
    <submittedName>
        <fullName evidence="2">Uncharacterized protein</fullName>
    </submittedName>
</protein>
<dbReference type="RefSeq" id="WP_015019024.1">
    <property type="nucleotide sequence ID" value="NC_018719.1"/>
</dbReference>
<name>K0IJN1_NITGG</name>
<dbReference type="KEGG" id="nga:Ngar_c15530"/>
<accession>K0IJN1</accession>
<reference evidence="2 3" key="1">
    <citation type="journal article" date="2012" name="Environ. Microbiol.">
        <title>The genome of the ammonia-oxidizing Candidatus Nitrososphaera gargensis: insights into metabolic versatility and environmental adaptations.</title>
        <authorList>
            <person name="Spang A."/>
            <person name="Poehlein A."/>
            <person name="Offre P."/>
            <person name="Zumbragel S."/>
            <person name="Haider S."/>
            <person name="Rychlik N."/>
            <person name="Nowka B."/>
            <person name="Schmeisser C."/>
            <person name="Lebedeva E.V."/>
            <person name="Rattei T."/>
            <person name="Bohm C."/>
            <person name="Schmid M."/>
            <person name="Galushko A."/>
            <person name="Hatzenpichler R."/>
            <person name="Weinmaier T."/>
            <person name="Daniel R."/>
            <person name="Schleper C."/>
            <person name="Spieck E."/>
            <person name="Streit W."/>
            <person name="Wagner M."/>
        </authorList>
    </citation>
    <scope>NUCLEOTIDE SEQUENCE [LARGE SCALE GENOMIC DNA]</scope>
    <source>
        <strain evidence="3">Ga9.2</strain>
    </source>
</reference>
<sequence length="62" mass="7092">MADEQLRCNICGIAVNASQAKLHASTPSHESHRSELEHELEEVRKESYKNDRSVILQWESSI</sequence>
<feature type="compositionally biased region" description="Basic and acidic residues" evidence="1">
    <location>
        <begin position="29"/>
        <end position="43"/>
    </location>
</feature>
<feature type="region of interest" description="Disordered" evidence="1">
    <location>
        <begin position="22"/>
        <end position="43"/>
    </location>
</feature>
<dbReference type="Proteomes" id="UP000008037">
    <property type="component" value="Chromosome"/>
</dbReference>
<proteinExistence type="predicted"/>
<dbReference type="EMBL" id="CP002408">
    <property type="protein sequence ID" value="AFU58487.1"/>
    <property type="molecule type" value="Genomic_DNA"/>
</dbReference>
<dbReference type="GeneID" id="13797812"/>
<organism evidence="2 3">
    <name type="scientific">Nitrososphaera gargensis (strain Ga9.2)</name>
    <dbReference type="NCBI Taxonomy" id="1237085"/>
    <lineage>
        <taxon>Archaea</taxon>
        <taxon>Nitrososphaerota</taxon>
        <taxon>Nitrososphaeria</taxon>
        <taxon>Nitrososphaerales</taxon>
        <taxon>Nitrososphaeraceae</taxon>
        <taxon>Nitrososphaera</taxon>
    </lineage>
</organism>
<dbReference type="STRING" id="1237085.Ngar_c15530"/>
<gene>
    <name evidence="2" type="ordered locus">Ngar_c15530</name>
</gene>
<evidence type="ECO:0000313" key="2">
    <source>
        <dbReference type="EMBL" id="AFU58487.1"/>
    </source>
</evidence>